<dbReference type="GO" id="GO:0016747">
    <property type="term" value="F:acyltransferase activity, transferring groups other than amino-acyl groups"/>
    <property type="evidence" value="ECO:0007669"/>
    <property type="project" value="InterPro"/>
</dbReference>
<evidence type="ECO:0000259" key="1">
    <source>
        <dbReference type="PROSITE" id="PS51186"/>
    </source>
</evidence>
<dbReference type="EMBL" id="CP033930">
    <property type="protein sequence ID" value="AZB19577.1"/>
    <property type="molecule type" value="Genomic_DNA"/>
</dbReference>
<dbReference type="Gene3D" id="3.40.630.30">
    <property type="match status" value="1"/>
</dbReference>
<dbReference type="AlphaFoldDB" id="A0AAD0YYD6"/>
<organism evidence="2 3">
    <name type="scientific">Chryseobacterium indologenes</name>
    <name type="common">Flavobacterium indologenes</name>
    <dbReference type="NCBI Taxonomy" id="253"/>
    <lineage>
        <taxon>Bacteria</taxon>
        <taxon>Pseudomonadati</taxon>
        <taxon>Bacteroidota</taxon>
        <taxon>Flavobacteriia</taxon>
        <taxon>Flavobacteriales</taxon>
        <taxon>Weeksellaceae</taxon>
        <taxon>Chryseobacterium group</taxon>
        <taxon>Chryseobacterium</taxon>
    </lineage>
</organism>
<feature type="domain" description="N-acetyltransferase" evidence="1">
    <location>
        <begin position="14"/>
        <end position="174"/>
    </location>
</feature>
<evidence type="ECO:0000313" key="2">
    <source>
        <dbReference type="EMBL" id="AZB19577.1"/>
    </source>
</evidence>
<dbReference type="RefSeq" id="WP_060868788.1">
    <property type="nucleotide sequence ID" value="NZ_CP033828.1"/>
</dbReference>
<sequence>MILSPEIKIRTERVIMQPVRDSDINAILEHFTSEITRYMPFNPQGDREEIVNFVNESKRTLSQNTDLVLVALDSNEDFIGCCGIHNITQESVELGLWLKKGVHGKGLGSEIITGLIEFLENHFTFEYILYPVDESNVASRKIPEKLGFIPAKRYKKYKDILTDLSIVEYRKYYEPAMMSNKKP</sequence>
<dbReference type="Pfam" id="PF13302">
    <property type="entry name" value="Acetyltransf_3"/>
    <property type="match status" value="1"/>
</dbReference>
<dbReference type="SUPFAM" id="SSF55729">
    <property type="entry name" value="Acyl-CoA N-acyltransferases (Nat)"/>
    <property type="match status" value="1"/>
</dbReference>
<proteinExistence type="predicted"/>
<dbReference type="Proteomes" id="UP000269015">
    <property type="component" value="Chromosome"/>
</dbReference>
<dbReference type="InterPro" id="IPR016181">
    <property type="entry name" value="Acyl_CoA_acyltransferase"/>
</dbReference>
<dbReference type="InterPro" id="IPR051531">
    <property type="entry name" value="N-acetyltransferase"/>
</dbReference>
<gene>
    <name evidence="2" type="ORF">EG352_18295</name>
</gene>
<evidence type="ECO:0000313" key="3">
    <source>
        <dbReference type="Proteomes" id="UP000269015"/>
    </source>
</evidence>
<accession>A0AAD0YYD6</accession>
<protein>
    <submittedName>
        <fullName evidence="2">N-acetyltransferase</fullName>
    </submittedName>
</protein>
<dbReference type="PROSITE" id="PS51186">
    <property type="entry name" value="GNAT"/>
    <property type="match status" value="1"/>
</dbReference>
<dbReference type="InterPro" id="IPR000182">
    <property type="entry name" value="GNAT_dom"/>
</dbReference>
<dbReference type="PANTHER" id="PTHR43792">
    <property type="entry name" value="GNAT FAMILY, PUTATIVE (AFU_ORTHOLOGUE AFUA_3G00765)-RELATED-RELATED"/>
    <property type="match status" value="1"/>
</dbReference>
<name>A0AAD0YYD6_CHRID</name>
<reference evidence="2 3" key="1">
    <citation type="submission" date="2018-11" db="EMBL/GenBank/DDBJ databases">
        <title>Proposal to divide the Flavobacteriaceae and reorganize its genera based on Amino Acid Identity values calculated from whole genome sequences.</title>
        <authorList>
            <person name="Nicholson A.C."/>
            <person name="Gulvik C.A."/>
            <person name="Whitney A.M."/>
            <person name="Humrighouse B.W."/>
            <person name="Bell M."/>
            <person name="Holmes B."/>
            <person name="Steigerwalt A.G."/>
            <person name="Villarma A."/>
            <person name="Sheth M."/>
            <person name="Batra D."/>
            <person name="Pryor J."/>
            <person name="Bernardet J.-F."/>
            <person name="Hugo C."/>
            <person name="Kampfer P."/>
            <person name="Newman J."/>
            <person name="McQuiston J.R."/>
        </authorList>
    </citation>
    <scope>NUCLEOTIDE SEQUENCE [LARGE SCALE GENOMIC DNA]</scope>
    <source>
        <strain evidence="2 3">H5559</strain>
    </source>
</reference>